<evidence type="ECO:0000256" key="4">
    <source>
        <dbReference type="RuleBase" id="RU003978"/>
    </source>
</evidence>
<dbReference type="OrthoDB" id="1091498at2759"/>
<name>A0A9N9DTM2_9GLOM</name>
<dbReference type="PANTHER" id="PTHR11661">
    <property type="entry name" value="60S RIBOSOMAL PROTEIN L12"/>
    <property type="match status" value="1"/>
</dbReference>
<dbReference type="Proteomes" id="UP000789831">
    <property type="component" value="Unassembled WGS sequence"/>
</dbReference>
<feature type="region of interest" description="Disordered" evidence="5">
    <location>
        <begin position="175"/>
        <end position="202"/>
    </location>
</feature>
<dbReference type="Pfam" id="PF03946">
    <property type="entry name" value="Ribosomal_L11_N"/>
    <property type="match status" value="1"/>
</dbReference>
<organism evidence="8 9">
    <name type="scientific">Ambispora gerdemannii</name>
    <dbReference type="NCBI Taxonomy" id="144530"/>
    <lineage>
        <taxon>Eukaryota</taxon>
        <taxon>Fungi</taxon>
        <taxon>Fungi incertae sedis</taxon>
        <taxon>Mucoromycota</taxon>
        <taxon>Glomeromycotina</taxon>
        <taxon>Glomeromycetes</taxon>
        <taxon>Archaeosporales</taxon>
        <taxon>Ambisporaceae</taxon>
        <taxon>Ambispora</taxon>
    </lineage>
</organism>
<dbReference type="InterPro" id="IPR036769">
    <property type="entry name" value="Ribosomal_uL11_C_sf"/>
</dbReference>
<gene>
    <name evidence="8" type="ORF">AGERDE_LOCUS11444</name>
</gene>
<dbReference type="GO" id="GO:0015934">
    <property type="term" value="C:large ribosomal subunit"/>
    <property type="evidence" value="ECO:0007669"/>
    <property type="project" value="TreeGrafter"/>
</dbReference>
<evidence type="ECO:0000256" key="3">
    <source>
        <dbReference type="ARBA" id="ARBA00023274"/>
    </source>
</evidence>
<dbReference type="PANTHER" id="PTHR11661:SF1">
    <property type="entry name" value="LARGE RIBOSOMAL SUBUNIT PROTEIN UL11M"/>
    <property type="match status" value="1"/>
</dbReference>
<dbReference type="CDD" id="cd00349">
    <property type="entry name" value="Ribosomal_L11"/>
    <property type="match status" value="1"/>
</dbReference>
<evidence type="ECO:0000259" key="6">
    <source>
        <dbReference type="Pfam" id="PF00298"/>
    </source>
</evidence>
<dbReference type="HAMAP" id="MF_00736">
    <property type="entry name" value="Ribosomal_uL11"/>
    <property type="match status" value="1"/>
</dbReference>
<dbReference type="InterPro" id="IPR020783">
    <property type="entry name" value="Ribosomal_uL11_C"/>
</dbReference>
<dbReference type="EMBL" id="CAJVPL010004852">
    <property type="protein sequence ID" value="CAG8651997.1"/>
    <property type="molecule type" value="Genomic_DNA"/>
</dbReference>
<reference evidence="8" key="1">
    <citation type="submission" date="2021-06" db="EMBL/GenBank/DDBJ databases">
        <authorList>
            <person name="Kallberg Y."/>
            <person name="Tangrot J."/>
            <person name="Rosling A."/>
        </authorList>
    </citation>
    <scope>NUCLEOTIDE SEQUENCE</scope>
    <source>
        <strain evidence="8">MT106</strain>
    </source>
</reference>
<evidence type="ECO:0000256" key="5">
    <source>
        <dbReference type="SAM" id="MobiDB-lite"/>
    </source>
</evidence>
<dbReference type="InterPro" id="IPR036796">
    <property type="entry name" value="Ribosomal_uL11_N_sf"/>
</dbReference>
<sequence length="202" mass="22811">MKKEIIRRSGIQLVYGQAKPGASLAFLKNMALFCREFNEKTKNKNGELVNVEITVYADKSYDYTISTPPSSYLIKKTVGEKKEITQAELEKIAQQIMPSLNTDNLEQAKKIVIGTARSAADFSPLLNFERRRRTRYPAISFGEPEIGYDPEISEWDNPLSENALGVTKVIDRRSGWKAVPKKQRGPPRKAKYSLVTDSELVP</sequence>
<dbReference type="Gene3D" id="3.30.1550.10">
    <property type="entry name" value="Ribosomal protein L11/L12, N-terminal domain"/>
    <property type="match status" value="1"/>
</dbReference>
<dbReference type="Pfam" id="PF00298">
    <property type="entry name" value="Ribosomal_L11"/>
    <property type="match status" value="1"/>
</dbReference>
<comment type="similarity">
    <text evidence="1 4">Belongs to the universal ribosomal protein uL11 family.</text>
</comment>
<dbReference type="InterPro" id="IPR020784">
    <property type="entry name" value="Ribosomal_uL11_N"/>
</dbReference>
<dbReference type="SUPFAM" id="SSF54747">
    <property type="entry name" value="Ribosomal L11/L12e N-terminal domain"/>
    <property type="match status" value="1"/>
</dbReference>
<dbReference type="GO" id="GO:0070180">
    <property type="term" value="F:large ribosomal subunit rRNA binding"/>
    <property type="evidence" value="ECO:0007669"/>
    <property type="project" value="TreeGrafter"/>
</dbReference>
<evidence type="ECO:0000256" key="1">
    <source>
        <dbReference type="ARBA" id="ARBA00010537"/>
    </source>
</evidence>
<comment type="caution">
    <text evidence="8">The sequence shown here is derived from an EMBL/GenBank/DDBJ whole genome shotgun (WGS) entry which is preliminary data.</text>
</comment>
<dbReference type="GO" id="GO:0006412">
    <property type="term" value="P:translation"/>
    <property type="evidence" value="ECO:0007669"/>
    <property type="project" value="InterPro"/>
</dbReference>
<evidence type="ECO:0000256" key="2">
    <source>
        <dbReference type="ARBA" id="ARBA00022980"/>
    </source>
</evidence>
<keyword evidence="3 4" id="KW-0687">Ribonucleoprotein</keyword>
<proteinExistence type="inferred from homology"/>
<dbReference type="GO" id="GO:0003735">
    <property type="term" value="F:structural constituent of ribosome"/>
    <property type="evidence" value="ECO:0007669"/>
    <property type="project" value="InterPro"/>
</dbReference>
<keyword evidence="9" id="KW-1185">Reference proteome</keyword>
<dbReference type="Gene3D" id="1.10.10.250">
    <property type="entry name" value="Ribosomal protein L11, C-terminal domain"/>
    <property type="match status" value="1"/>
</dbReference>
<dbReference type="InterPro" id="IPR000911">
    <property type="entry name" value="Ribosomal_uL11"/>
</dbReference>
<feature type="non-terminal residue" evidence="8">
    <location>
        <position position="1"/>
    </location>
</feature>
<keyword evidence="2 4" id="KW-0689">Ribosomal protein</keyword>
<feature type="domain" description="Large ribosomal subunit protein uL11 C-terminal" evidence="6">
    <location>
        <begin position="67"/>
        <end position="118"/>
    </location>
</feature>
<dbReference type="SUPFAM" id="SSF46906">
    <property type="entry name" value="Ribosomal protein L11, C-terminal domain"/>
    <property type="match status" value="1"/>
</dbReference>
<dbReference type="AlphaFoldDB" id="A0A9N9DTM2"/>
<evidence type="ECO:0000259" key="7">
    <source>
        <dbReference type="Pfam" id="PF03946"/>
    </source>
</evidence>
<dbReference type="SMART" id="SM00649">
    <property type="entry name" value="RL11"/>
    <property type="match status" value="1"/>
</dbReference>
<evidence type="ECO:0000313" key="8">
    <source>
        <dbReference type="EMBL" id="CAG8651997.1"/>
    </source>
</evidence>
<evidence type="ECO:0000313" key="9">
    <source>
        <dbReference type="Proteomes" id="UP000789831"/>
    </source>
</evidence>
<protein>
    <submittedName>
        <fullName evidence="8">3971_t:CDS:1</fullName>
    </submittedName>
</protein>
<accession>A0A9N9DTM2</accession>
<feature type="domain" description="Large ribosomal subunit protein uL11 N-terminal" evidence="7">
    <location>
        <begin position="29"/>
        <end position="61"/>
    </location>
</feature>
<feature type="compositionally biased region" description="Basic residues" evidence="5">
    <location>
        <begin position="179"/>
        <end position="191"/>
    </location>
</feature>